<dbReference type="STRING" id="454171.CP488_00790"/>
<dbReference type="SUPFAM" id="SSF51730">
    <property type="entry name" value="FAD-linked oxidoreductase"/>
    <property type="match status" value="1"/>
</dbReference>
<evidence type="ECO:0000256" key="6">
    <source>
        <dbReference type="ARBA" id="ARBA00023002"/>
    </source>
</evidence>
<protein>
    <recommendedName>
        <fullName evidence="2">proline dehydrogenase</fullName>
        <ecNumber evidence="2">1.5.5.2</ecNumber>
    </recommendedName>
</protein>
<name>S0ESJ0_CHTCT</name>
<dbReference type="KEGG" id="ccz:CCALI_00367"/>
<evidence type="ECO:0000259" key="11">
    <source>
        <dbReference type="Pfam" id="PF01619"/>
    </source>
</evidence>
<dbReference type="InterPro" id="IPR008219">
    <property type="entry name" value="PRODH_bac_arc"/>
</dbReference>
<dbReference type="GO" id="GO:0010133">
    <property type="term" value="P:L-proline catabolic process to L-glutamate"/>
    <property type="evidence" value="ECO:0007669"/>
    <property type="project" value="UniProtKB-UniPathway"/>
</dbReference>
<dbReference type="HOGENOM" id="CLU_061158_0_0_0"/>
<evidence type="ECO:0000313" key="12">
    <source>
        <dbReference type="EMBL" id="CCW34204.1"/>
    </source>
</evidence>
<dbReference type="Gene3D" id="3.20.20.220">
    <property type="match status" value="1"/>
</dbReference>
<dbReference type="PATRIC" id="fig|1303518.3.peg.374"/>
<dbReference type="UniPathway" id="UPA00261">
    <property type="reaction ID" value="UER00373"/>
</dbReference>
<feature type="binding site" evidence="9">
    <location>
        <position position="289"/>
    </location>
    <ligand>
        <name>substrate</name>
    </ligand>
</feature>
<sequence length="307" mass="35675">MLTRTLLLQMAQNRSLETFARKNSLAARLARRFIAGETLEEIVTPVRMLNQAGMTVTLNYLGESLTSAKDMERMVITYLDLMSLIRREQLKASISLKLTSLGLDMDPKLAQQNLEHLVEVALPDIFIRIDMEGSAYTQTTLDIFYTILKKRPEYRNHLGVVIQAYLYRSEADIEELIRLKARVRLCKGAYKEPPSIAFQKPDDIRANYLKLMQRLLLEGNYPALATHDLQLINAAKLFANEHNISKDRFEFQMLYGVRRPLQQQIAKEGYNIRIYTPFGDHWYPYTMRRLAERPANLWFALQSIVRK</sequence>
<dbReference type="InterPro" id="IPR002872">
    <property type="entry name" value="Proline_DH_dom"/>
</dbReference>
<feature type="binding site" evidence="10">
    <location>
        <position position="163"/>
    </location>
    <ligand>
        <name>FAD</name>
        <dbReference type="ChEBI" id="CHEBI:57692"/>
    </ligand>
</feature>
<dbReference type="AlphaFoldDB" id="S0ESJ0"/>
<evidence type="ECO:0000313" key="13">
    <source>
        <dbReference type="Proteomes" id="UP000014227"/>
    </source>
</evidence>
<feature type="binding site" evidence="9">
    <location>
        <position position="288"/>
    </location>
    <ligand>
        <name>substrate</name>
    </ligand>
</feature>
<dbReference type="GO" id="GO:0000166">
    <property type="term" value="F:nucleotide binding"/>
    <property type="evidence" value="ECO:0007669"/>
    <property type="project" value="UniProtKB-KW"/>
</dbReference>
<keyword evidence="7" id="KW-0642">Proline metabolism</keyword>
<dbReference type="InterPro" id="IPR015659">
    <property type="entry name" value="Proline_oxidase"/>
</dbReference>
<dbReference type="GO" id="GO:0004657">
    <property type="term" value="F:proline dehydrogenase activity"/>
    <property type="evidence" value="ECO:0007669"/>
    <property type="project" value="UniProtKB-EC"/>
</dbReference>
<dbReference type="Proteomes" id="UP000014227">
    <property type="component" value="Chromosome I"/>
</dbReference>
<dbReference type="OrthoDB" id="9773461at2"/>
<dbReference type="EMBL" id="HF951689">
    <property type="protein sequence ID" value="CCW34204.1"/>
    <property type="molecule type" value="Genomic_DNA"/>
</dbReference>
<dbReference type="PANTHER" id="PTHR13914:SF0">
    <property type="entry name" value="PROLINE DEHYDROGENASE 1, MITOCHONDRIAL"/>
    <property type="match status" value="1"/>
</dbReference>
<keyword evidence="6 12" id="KW-0560">Oxidoreductase</keyword>
<dbReference type="RefSeq" id="WP_016481767.1">
    <property type="nucleotide sequence ID" value="NC_021487.1"/>
</dbReference>
<evidence type="ECO:0000256" key="3">
    <source>
        <dbReference type="ARBA" id="ARBA00022630"/>
    </source>
</evidence>
<dbReference type="PANTHER" id="PTHR13914">
    <property type="entry name" value="PROLINE OXIDASE"/>
    <property type="match status" value="1"/>
</dbReference>
<evidence type="ECO:0000256" key="7">
    <source>
        <dbReference type="ARBA" id="ARBA00023062"/>
    </source>
</evidence>
<keyword evidence="13" id="KW-1185">Reference proteome</keyword>
<comment type="pathway">
    <text evidence="1">Amino-acid degradation; L-proline degradation into L-glutamate; L-glutamate from L-proline: step 1/2.</text>
</comment>
<dbReference type="FunCoup" id="S0ESJ0">
    <property type="interactions" value="28"/>
</dbReference>
<evidence type="ECO:0000256" key="9">
    <source>
        <dbReference type="PIRSR" id="PIRSR000196-1"/>
    </source>
</evidence>
<feature type="binding site" evidence="10">
    <location>
        <begin position="226"/>
        <end position="227"/>
    </location>
    <ligand>
        <name>FAD</name>
        <dbReference type="ChEBI" id="CHEBI:57692"/>
    </ligand>
</feature>
<feature type="binding site" evidence="10">
    <location>
        <position position="131"/>
    </location>
    <ligand>
        <name>FAD</name>
        <dbReference type="ChEBI" id="CHEBI:57692"/>
    </ligand>
</feature>
<dbReference type="PIRSF" id="PIRSF000196">
    <property type="entry name" value="Pro_dehydrog"/>
    <property type="match status" value="1"/>
</dbReference>
<feature type="domain" description="Proline dehydrogenase" evidence="11">
    <location>
        <begin position="46"/>
        <end position="297"/>
    </location>
</feature>
<keyword evidence="4 10" id="KW-0547">Nucleotide-binding</keyword>
<feature type="binding site" evidence="9">
    <location>
        <position position="97"/>
    </location>
    <ligand>
        <name>substrate</name>
    </ligand>
</feature>
<evidence type="ECO:0000256" key="10">
    <source>
        <dbReference type="PIRSR" id="PIRSR000196-2"/>
    </source>
</evidence>
<dbReference type="EC" id="1.5.5.2" evidence="2"/>
<dbReference type="eggNOG" id="COG0506">
    <property type="taxonomic scope" value="Bacteria"/>
</dbReference>
<evidence type="ECO:0000256" key="8">
    <source>
        <dbReference type="ARBA" id="ARBA00048779"/>
    </source>
</evidence>
<accession>S0ESJ0</accession>
<comment type="cofactor">
    <cofactor evidence="10">
        <name>FAD</name>
        <dbReference type="ChEBI" id="CHEBI:57692"/>
    </cofactor>
    <text evidence="10">Binds 1 FAD per subunit.</text>
</comment>
<proteinExistence type="predicted"/>
<dbReference type="Pfam" id="PF01619">
    <property type="entry name" value="Pro_dh"/>
    <property type="match status" value="1"/>
</dbReference>
<evidence type="ECO:0000256" key="1">
    <source>
        <dbReference type="ARBA" id="ARBA00004739"/>
    </source>
</evidence>
<keyword evidence="5 10" id="KW-0274">FAD</keyword>
<evidence type="ECO:0000256" key="4">
    <source>
        <dbReference type="ARBA" id="ARBA00022741"/>
    </source>
</evidence>
<evidence type="ECO:0000256" key="2">
    <source>
        <dbReference type="ARBA" id="ARBA00012695"/>
    </source>
</evidence>
<dbReference type="InParanoid" id="S0ESJ0"/>
<keyword evidence="3" id="KW-0285">Flavoprotein</keyword>
<dbReference type="InterPro" id="IPR029041">
    <property type="entry name" value="FAD-linked_oxidoreductase-like"/>
</dbReference>
<evidence type="ECO:0000256" key="5">
    <source>
        <dbReference type="ARBA" id="ARBA00022827"/>
    </source>
</evidence>
<feature type="binding site" evidence="10">
    <location>
        <begin position="187"/>
        <end position="189"/>
    </location>
    <ligand>
        <name>FAD</name>
        <dbReference type="ChEBI" id="CHEBI:57692"/>
    </ligand>
</feature>
<organism evidence="12 13">
    <name type="scientific">Chthonomonas calidirosea (strain DSM 23976 / ICMP 18418 / T49)</name>
    <dbReference type="NCBI Taxonomy" id="1303518"/>
    <lineage>
        <taxon>Bacteria</taxon>
        <taxon>Bacillati</taxon>
        <taxon>Armatimonadota</taxon>
        <taxon>Chthonomonadia</taxon>
        <taxon>Chthonomonadales</taxon>
        <taxon>Chthonomonadaceae</taxon>
        <taxon>Chthonomonas</taxon>
    </lineage>
</organism>
<gene>
    <name evidence="12" type="ORF">CCALI_00367</name>
</gene>
<comment type="catalytic activity">
    <reaction evidence="8">
        <text>L-proline + a quinone = (S)-1-pyrroline-5-carboxylate + a quinol + H(+)</text>
        <dbReference type="Rhea" id="RHEA:23784"/>
        <dbReference type="ChEBI" id="CHEBI:15378"/>
        <dbReference type="ChEBI" id="CHEBI:17388"/>
        <dbReference type="ChEBI" id="CHEBI:24646"/>
        <dbReference type="ChEBI" id="CHEBI:60039"/>
        <dbReference type="ChEBI" id="CHEBI:132124"/>
        <dbReference type="EC" id="1.5.5.2"/>
    </reaction>
</comment>
<reference evidence="13" key="1">
    <citation type="submission" date="2013-03" db="EMBL/GenBank/DDBJ databases">
        <title>Genome sequence of Chthonomonas calidirosea, the first sequenced genome from the Armatimonadetes phylum (formally candidate division OP10).</title>
        <authorList>
            <person name="Lee K.C.Y."/>
            <person name="Morgan X.C."/>
            <person name="Dunfield P.F."/>
            <person name="Tamas I."/>
            <person name="Houghton K.M."/>
            <person name="Vyssotski M."/>
            <person name="Ryan J.L.J."/>
            <person name="Lagutin K."/>
            <person name="McDonald I.R."/>
            <person name="Stott M.B."/>
        </authorList>
    </citation>
    <scope>NUCLEOTIDE SEQUENCE [LARGE SCALE GENOMIC DNA]</scope>
    <source>
        <strain evidence="13">DSM 23976 / ICMP 18418 / T49</strain>
    </source>
</reference>